<feature type="coiled-coil region" evidence="7">
    <location>
        <begin position="68"/>
        <end position="95"/>
    </location>
</feature>
<evidence type="ECO:0000256" key="2">
    <source>
        <dbReference type="ARBA" id="ARBA00006357"/>
    </source>
</evidence>
<keyword evidence="6" id="KW-0539">Nucleus</keyword>
<comment type="similarity">
    <text evidence="2">Belongs to the REXO1/REXO3 family.</text>
</comment>
<name>A0AAV1G7I0_XYRNO</name>
<feature type="region of interest" description="Disordered" evidence="8">
    <location>
        <begin position="754"/>
        <end position="784"/>
    </location>
</feature>
<dbReference type="Pfam" id="PF00929">
    <property type="entry name" value="RNase_T"/>
    <property type="match status" value="1"/>
</dbReference>
<dbReference type="Gene3D" id="3.30.420.10">
    <property type="entry name" value="Ribonuclease H-like superfamily/Ribonuclease H"/>
    <property type="match status" value="1"/>
</dbReference>
<dbReference type="GO" id="GO:0003676">
    <property type="term" value="F:nucleic acid binding"/>
    <property type="evidence" value="ECO:0007669"/>
    <property type="project" value="InterPro"/>
</dbReference>
<dbReference type="InterPro" id="IPR036397">
    <property type="entry name" value="RNaseH_sf"/>
</dbReference>
<keyword evidence="5 10" id="KW-0269">Exonuclease</keyword>
<dbReference type="InterPro" id="IPR031736">
    <property type="entry name" value="REXO1-like_dom"/>
</dbReference>
<dbReference type="InterPro" id="IPR012337">
    <property type="entry name" value="RNaseH-like_sf"/>
</dbReference>
<comment type="subcellular location">
    <subcellularLocation>
        <location evidence="1">Nucleus</location>
    </subcellularLocation>
</comment>
<evidence type="ECO:0000313" key="10">
    <source>
        <dbReference type="EMBL" id="CAJ1069303.1"/>
    </source>
</evidence>
<feature type="region of interest" description="Disordered" evidence="8">
    <location>
        <begin position="444"/>
        <end position="489"/>
    </location>
</feature>
<reference evidence="10" key="1">
    <citation type="submission" date="2023-08" db="EMBL/GenBank/DDBJ databases">
        <authorList>
            <person name="Alioto T."/>
            <person name="Alioto T."/>
            <person name="Gomez Garrido J."/>
        </authorList>
    </citation>
    <scope>NUCLEOTIDE SEQUENCE</scope>
</reference>
<evidence type="ECO:0000256" key="5">
    <source>
        <dbReference type="ARBA" id="ARBA00022839"/>
    </source>
</evidence>
<feature type="compositionally biased region" description="Basic and acidic residues" evidence="8">
    <location>
        <begin position="179"/>
        <end position="190"/>
    </location>
</feature>
<evidence type="ECO:0000256" key="8">
    <source>
        <dbReference type="SAM" id="MobiDB-lite"/>
    </source>
</evidence>
<feature type="region of interest" description="Disordered" evidence="8">
    <location>
        <begin position="336"/>
        <end position="372"/>
    </location>
</feature>
<evidence type="ECO:0000256" key="3">
    <source>
        <dbReference type="ARBA" id="ARBA00022722"/>
    </source>
</evidence>
<dbReference type="CDD" id="cd06145">
    <property type="entry name" value="REX1_like"/>
    <property type="match status" value="1"/>
</dbReference>
<dbReference type="GO" id="GO:0004527">
    <property type="term" value="F:exonuclease activity"/>
    <property type="evidence" value="ECO:0007669"/>
    <property type="project" value="UniProtKB-KW"/>
</dbReference>
<dbReference type="InterPro" id="IPR047021">
    <property type="entry name" value="REXO1/3/4-like"/>
</dbReference>
<feature type="compositionally biased region" description="Polar residues" evidence="8">
    <location>
        <begin position="165"/>
        <end position="178"/>
    </location>
</feature>
<dbReference type="FunFam" id="3.30.420.10:FF:000019">
    <property type="entry name" value="RNA exonuclease NEF-sp"/>
    <property type="match status" value="1"/>
</dbReference>
<evidence type="ECO:0000313" key="11">
    <source>
        <dbReference type="Proteomes" id="UP001178508"/>
    </source>
</evidence>
<sequence length="1176" mass="129785">MFPSTGLFAAVNCPSTGLCERPHCFYRHDLESQEEFSASYKSSIVDFSESRNDNPYLGCGASVNNDTKDACLQRLEKINEEIETVRREVELEQIRLSHFQTVQVDHQDTLLGLSISKTEAACKNIVRSSSGQASCTESKRKNPKARKYVVDNSKPRTDLEYDPLSNYSADLRSYSSSGKEPKVQDRKGLKRTKDAVCSNQKWTYDYRCPLSRSPSPDPQGDFYEDSELVIDIFSSPDKKRRKAEECIDLVSDKPLSQEGTELNEQILLDSPSLQLSKTDTLNATSLPASRLQGNIAQSNCSGEINQGLSSLYQDKDCKLELVERSVVDVTKSLEGPGRETQKVTNFQAAKSLEEKSPDSAGSPASKDQVKKMNSLQACDYQPKNLLFYEDSDVNSSVQNKQHTKQGQTMEQPAHSKVTDIFTPSCSLSLLPNTHRTSNVMIGQIQGKTADRNPPPPERYPELAESAAGGSQAQAGHSFSASAEQPSVEASRGEIIIIDSSSDNEDELNCSDVELSDTDPMEECYRIFMEEYCEDKGSEEQPDVSVGTVEVEKPALNVTAGKKRVAHDPKHTEQPVGKSRPEPQVLVPLRGPGVSGFASQSSITTKIQLVQQRASILTASVKGGQAFITTTCQRKPETHRAPSLTQIPENPQHVPVQSAQTTCIPIGTAVVNVGNNLHLILPTSARAFTPSQGYSVLTPLMKGHTGPVTVKQTYHTPLLTPVQRSRTTAPVLIPAQAQKPSLNFASAAAHSGPASSAIQDSVQPTAKPVSTKRKLKQQCESSKDKVPHDIRQRYVNLFTEEFLKTSANVNDAFEKALAEEKTVYNRSMNKLKYLSVAVNALKRLKNQSAVAAKDQNMVNSPKLKGNIPLNLKKVKENVDDMPLYESLKDYVLTEEKLIENNYPVRDPERRGCAVLFAEPKKGTKDPLKRICCRCGAMYSVNQTGKHIRQEECNYHYGKGVKNRVPGGVETRYSCCEGVMGAPGCQMFKLHVHDSFSLDGFVSTSEGRSSQRSCPGVYSLDCEMCYTIHGLELSRVTVVNSRLQVIYDTFVRPDGEVIDYNTRFSGISGEDVKDNLTSLREVQETLLSFINAETILIGHSLERDLCALKLLHGAVVDTAAVFPHRLGPPHKLSLNKLTAEYLRRIIQQSESGHDTAEDAAACMELILWKAKEDGKLKK</sequence>
<protein>
    <submittedName>
        <fullName evidence="10">RNA exonuclease 1 homolog isoform X1</fullName>
    </submittedName>
</protein>
<dbReference type="Proteomes" id="UP001178508">
    <property type="component" value="Chromosome 12"/>
</dbReference>
<evidence type="ECO:0000256" key="4">
    <source>
        <dbReference type="ARBA" id="ARBA00022801"/>
    </source>
</evidence>
<feature type="region of interest" description="Disordered" evidence="8">
    <location>
        <begin position="560"/>
        <end position="582"/>
    </location>
</feature>
<feature type="region of interest" description="Disordered" evidence="8">
    <location>
        <begin position="133"/>
        <end position="190"/>
    </location>
</feature>
<dbReference type="PANTHER" id="PTHR12801">
    <property type="entry name" value="RNA EXONUCLEASE REXO1 / RECO3 FAMILY MEMBER-RELATED"/>
    <property type="match status" value="1"/>
</dbReference>
<keyword evidence="7" id="KW-0175">Coiled coil</keyword>
<dbReference type="Pfam" id="PF15870">
    <property type="entry name" value="EloA-BP1"/>
    <property type="match status" value="1"/>
</dbReference>
<dbReference type="InterPro" id="IPR034922">
    <property type="entry name" value="REX1-like_exo"/>
</dbReference>
<keyword evidence="11" id="KW-1185">Reference proteome</keyword>
<dbReference type="EMBL" id="OY660875">
    <property type="protein sequence ID" value="CAJ1069303.1"/>
    <property type="molecule type" value="Genomic_DNA"/>
</dbReference>
<feature type="compositionally biased region" description="Low complexity" evidence="8">
    <location>
        <begin position="463"/>
        <end position="482"/>
    </location>
</feature>
<dbReference type="SUPFAM" id="SSF53098">
    <property type="entry name" value="Ribonuclease H-like"/>
    <property type="match status" value="1"/>
</dbReference>
<dbReference type="InterPro" id="IPR013520">
    <property type="entry name" value="Ribonucl_H"/>
</dbReference>
<keyword evidence="3" id="KW-0540">Nuclease</keyword>
<proteinExistence type="inferred from homology"/>
<feature type="domain" description="Exonuclease" evidence="9">
    <location>
        <begin position="1014"/>
        <end position="1173"/>
    </location>
</feature>
<dbReference type="SMART" id="SM00479">
    <property type="entry name" value="EXOIII"/>
    <property type="match status" value="1"/>
</dbReference>
<keyword evidence="4" id="KW-0378">Hydrolase</keyword>
<dbReference type="AlphaFoldDB" id="A0AAV1G7I0"/>
<evidence type="ECO:0000256" key="7">
    <source>
        <dbReference type="SAM" id="Coils"/>
    </source>
</evidence>
<gene>
    <name evidence="10" type="ORF">XNOV1_A041398</name>
</gene>
<organism evidence="10 11">
    <name type="scientific">Xyrichtys novacula</name>
    <name type="common">Pearly razorfish</name>
    <name type="synonym">Hemipteronotus novacula</name>
    <dbReference type="NCBI Taxonomy" id="13765"/>
    <lineage>
        <taxon>Eukaryota</taxon>
        <taxon>Metazoa</taxon>
        <taxon>Chordata</taxon>
        <taxon>Craniata</taxon>
        <taxon>Vertebrata</taxon>
        <taxon>Euteleostomi</taxon>
        <taxon>Actinopterygii</taxon>
        <taxon>Neopterygii</taxon>
        <taxon>Teleostei</taxon>
        <taxon>Neoteleostei</taxon>
        <taxon>Acanthomorphata</taxon>
        <taxon>Eupercaria</taxon>
        <taxon>Labriformes</taxon>
        <taxon>Labridae</taxon>
        <taxon>Xyrichtys</taxon>
    </lineage>
</organism>
<evidence type="ECO:0000256" key="1">
    <source>
        <dbReference type="ARBA" id="ARBA00004123"/>
    </source>
</evidence>
<dbReference type="PANTHER" id="PTHR12801:SF152">
    <property type="entry name" value="EXONUCLEASE DOMAIN-CONTAINING PROTEIN"/>
    <property type="match status" value="1"/>
</dbReference>
<accession>A0AAV1G7I0</accession>
<evidence type="ECO:0000256" key="6">
    <source>
        <dbReference type="ARBA" id="ARBA00023242"/>
    </source>
</evidence>
<dbReference type="GO" id="GO:0005634">
    <property type="term" value="C:nucleus"/>
    <property type="evidence" value="ECO:0007669"/>
    <property type="project" value="UniProtKB-SubCell"/>
</dbReference>
<evidence type="ECO:0000259" key="9">
    <source>
        <dbReference type="SMART" id="SM00479"/>
    </source>
</evidence>